<evidence type="ECO:0000256" key="3">
    <source>
        <dbReference type="PROSITE-ProRule" id="PRU00708"/>
    </source>
</evidence>
<dbReference type="AlphaFoldDB" id="A0A9R0JSE6"/>
<dbReference type="OrthoDB" id="1911783at2759"/>
<evidence type="ECO:0000256" key="1">
    <source>
        <dbReference type="ARBA" id="ARBA00007626"/>
    </source>
</evidence>
<keyword evidence="2" id="KW-0677">Repeat</keyword>
<dbReference type="InterPro" id="IPR050667">
    <property type="entry name" value="PPR-containing_protein"/>
</dbReference>
<evidence type="ECO:0000313" key="4">
    <source>
        <dbReference type="Proteomes" id="UP000813463"/>
    </source>
</evidence>
<name>A0A9R0JSE6_SPIOL</name>
<organism evidence="4 5">
    <name type="scientific">Spinacia oleracea</name>
    <name type="common">Spinach</name>
    <dbReference type="NCBI Taxonomy" id="3562"/>
    <lineage>
        <taxon>Eukaryota</taxon>
        <taxon>Viridiplantae</taxon>
        <taxon>Streptophyta</taxon>
        <taxon>Embryophyta</taxon>
        <taxon>Tracheophyta</taxon>
        <taxon>Spermatophyta</taxon>
        <taxon>Magnoliopsida</taxon>
        <taxon>eudicotyledons</taxon>
        <taxon>Gunneridae</taxon>
        <taxon>Pentapetalae</taxon>
        <taxon>Caryophyllales</taxon>
        <taxon>Chenopodiaceae</taxon>
        <taxon>Chenopodioideae</taxon>
        <taxon>Anserineae</taxon>
        <taxon>Spinacia</taxon>
    </lineage>
</organism>
<dbReference type="PANTHER" id="PTHR47939:SF13">
    <property type="entry name" value="OS03G0201400 PROTEIN"/>
    <property type="match status" value="1"/>
</dbReference>
<evidence type="ECO:0000313" key="5">
    <source>
        <dbReference type="RefSeq" id="XP_021845289.1"/>
    </source>
</evidence>
<proteinExistence type="inferred from homology"/>
<dbReference type="PROSITE" id="PS51375">
    <property type="entry name" value="PPR"/>
    <property type="match status" value="2"/>
</dbReference>
<accession>A0A9R0JSE6</accession>
<evidence type="ECO:0000313" key="6">
    <source>
        <dbReference type="RefSeq" id="XP_056682339.1"/>
    </source>
</evidence>
<comment type="similarity">
    <text evidence="1">Belongs to the PPR family. P subfamily.</text>
</comment>
<evidence type="ECO:0000256" key="2">
    <source>
        <dbReference type="ARBA" id="ARBA00022737"/>
    </source>
</evidence>
<dbReference type="Pfam" id="PF13041">
    <property type="entry name" value="PPR_2"/>
    <property type="match status" value="1"/>
</dbReference>
<dbReference type="KEGG" id="soe:110785155"/>
<feature type="repeat" description="PPR" evidence="3">
    <location>
        <begin position="205"/>
        <end position="239"/>
    </location>
</feature>
<dbReference type="GO" id="GO:0003729">
    <property type="term" value="F:mRNA binding"/>
    <property type="evidence" value="ECO:0000318"/>
    <property type="project" value="GO_Central"/>
</dbReference>
<dbReference type="RefSeq" id="XP_056682339.1">
    <property type="nucleotide sequence ID" value="XM_056826361.1"/>
</dbReference>
<dbReference type="InterPro" id="IPR002885">
    <property type="entry name" value="PPR_rpt"/>
</dbReference>
<dbReference type="NCBIfam" id="TIGR00756">
    <property type="entry name" value="PPR"/>
    <property type="match status" value="2"/>
</dbReference>
<dbReference type="GeneID" id="110785155"/>
<protein>
    <submittedName>
        <fullName evidence="5 6">Pentatricopeptide repeat-containing protein At1g06270</fullName>
    </submittedName>
</protein>
<sequence>MALLSAKIIRIRQHICTPFVRLSSLYTTILQKPLEESMKIAVSNKTYEQIPDLVTSSEESCKKQNPFSFLSTFKLSDRTKIVDEMLQSFIPLRPHFHLKTTYHYLLCYTLQSSHPFPLALATLQRMLRSGCTPVPQTHLSLSIAWVHQQQQCESVGSVLLGMKSIGYRPDCGTCNFIIKSLCAVDQLEEAVEVLRGMVEVGCIPDAESYCTIIAAFCEFRKTDKALAMMKEMVKVNLSPREGTLVKLVAALRANKEIWRAAEMTEFLVKKGFHVGFKSFELLLEGCLEYNEFILAGKMAMLMTEKGYIPYIKVRQKVVEGLAGVDEWKLACVVRHRFAELNS</sequence>
<dbReference type="PANTHER" id="PTHR47939">
    <property type="entry name" value="MEMBRANE-ASSOCIATED SALT-INDUCIBLE PROTEIN-LIKE"/>
    <property type="match status" value="1"/>
</dbReference>
<dbReference type="Proteomes" id="UP000813463">
    <property type="component" value="Chromosome 4"/>
</dbReference>
<gene>
    <name evidence="5 6" type="primary">LOC110785155</name>
</gene>
<reference evidence="5" key="2">
    <citation type="submission" date="2025-04" db="UniProtKB">
        <authorList>
            <consortium name="RefSeq"/>
        </authorList>
    </citation>
    <scope>IDENTIFICATION</scope>
    <source>
        <tissue evidence="6">Leaf</tissue>
    </source>
</reference>
<reference evidence="4" key="1">
    <citation type="journal article" date="2021" name="Nat. Commun.">
        <title>Genomic analyses provide insights into spinach domestication and the genetic basis of agronomic traits.</title>
        <authorList>
            <person name="Cai X."/>
            <person name="Sun X."/>
            <person name="Xu C."/>
            <person name="Sun H."/>
            <person name="Wang X."/>
            <person name="Ge C."/>
            <person name="Zhang Z."/>
            <person name="Wang Q."/>
            <person name="Fei Z."/>
            <person name="Jiao C."/>
            <person name="Wang Q."/>
        </authorList>
    </citation>
    <scope>NUCLEOTIDE SEQUENCE [LARGE SCALE GENOMIC DNA]</scope>
    <source>
        <strain evidence="4">cv. Varoflay</strain>
    </source>
</reference>
<dbReference type="Gene3D" id="1.25.40.10">
    <property type="entry name" value="Tetratricopeptide repeat domain"/>
    <property type="match status" value="1"/>
</dbReference>
<feature type="repeat" description="PPR" evidence="3">
    <location>
        <begin position="170"/>
        <end position="204"/>
    </location>
</feature>
<dbReference type="RefSeq" id="XP_021845289.1">
    <property type="nucleotide sequence ID" value="XM_021989597.1"/>
</dbReference>
<keyword evidence="4" id="KW-1185">Reference proteome</keyword>
<dbReference type="InterPro" id="IPR011990">
    <property type="entry name" value="TPR-like_helical_dom_sf"/>
</dbReference>